<dbReference type="EMBL" id="CAMXCT010005068">
    <property type="protein sequence ID" value="CAI4011285.1"/>
    <property type="molecule type" value="Genomic_DNA"/>
</dbReference>
<sequence>MDGMDSESLVLMQPCLRPPQPGDLQCGDKVAFQKGPRSGHGRIVRIDKDNRVHVETAHGIEVFSDADAQSLGKAAAVVAVVGPGAGVGSIGSVYLELDNHPELQVEMIGRKGMPYDCYPDSWQSGRPAPNLQSFGEDVVRIGVHNRVDCFLFGSRGGQVVLPILWQALRNATPPSVVVNGGCAMRLPGPPICWPERAVTVMLLGGQDFFRAGISRDEYLQRTFENVPDSNATTAFFFVPEMKHMPQDEVARAALRHLILAALAWSPEAPQRIPLSHFDNAAEALLKEGFAGFVCFKNGRNWSKKYFGQMPLDRQPPPLSPRIPRPPGEPCPPHSTVSVFPAKVAVGDSKEGHERLANEAQRLAGACRASGSLRTALLEFAQGQDAEAWAAEDDRIMKQLKDKQKQAASDVLSAPRAVYLPQRHLDAPVAPVARGPWIQPDAHQRPPLVGRQPFPLQAAHPPHVHPRPVAYSVHAASPLPLRAQVPQMHRSFPPSFPHYR</sequence>
<organism evidence="1">
    <name type="scientific">Cladocopium goreaui</name>
    <dbReference type="NCBI Taxonomy" id="2562237"/>
    <lineage>
        <taxon>Eukaryota</taxon>
        <taxon>Sar</taxon>
        <taxon>Alveolata</taxon>
        <taxon>Dinophyceae</taxon>
        <taxon>Suessiales</taxon>
        <taxon>Symbiodiniaceae</taxon>
        <taxon>Cladocopium</taxon>
    </lineage>
</organism>
<protein>
    <submittedName>
        <fullName evidence="1">Uncharacterized protein</fullName>
    </submittedName>
</protein>
<dbReference type="EMBL" id="CAMXCT030005068">
    <property type="protein sequence ID" value="CAL4798597.1"/>
    <property type="molecule type" value="Genomic_DNA"/>
</dbReference>
<keyword evidence="3" id="KW-1185">Reference proteome</keyword>
<reference evidence="2" key="2">
    <citation type="submission" date="2024-04" db="EMBL/GenBank/DDBJ databases">
        <authorList>
            <person name="Chen Y."/>
            <person name="Shah S."/>
            <person name="Dougan E. K."/>
            <person name="Thang M."/>
            <person name="Chan C."/>
        </authorList>
    </citation>
    <scope>NUCLEOTIDE SEQUENCE [LARGE SCALE GENOMIC DNA]</scope>
</reference>
<evidence type="ECO:0000313" key="3">
    <source>
        <dbReference type="Proteomes" id="UP001152797"/>
    </source>
</evidence>
<name>A0A9P1DJA5_9DINO</name>
<gene>
    <name evidence="1" type="ORF">C1SCF055_LOCUS36464</name>
</gene>
<accession>A0A9P1DJA5</accession>
<proteinExistence type="predicted"/>
<evidence type="ECO:0000313" key="2">
    <source>
        <dbReference type="EMBL" id="CAL1164660.1"/>
    </source>
</evidence>
<evidence type="ECO:0000313" key="1">
    <source>
        <dbReference type="EMBL" id="CAI4011285.1"/>
    </source>
</evidence>
<dbReference type="EMBL" id="CAMXCT020005068">
    <property type="protein sequence ID" value="CAL1164660.1"/>
    <property type="molecule type" value="Genomic_DNA"/>
</dbReference>
<comment type="caution">
    <text evidence="1">The sequence shown here is derived from an EMBL/GenBank/DDBJ whole genome shotgun (WGS) entry which is preliminary data.</text>
</comment>
<reference evidence="1" key="1">
    <citation type="submission" date="2022-10" db="EMBL/GenBank/DDBJ databases">
        <authorList>
            <person name="Chen Y."/>
            <person name="Dougan E. K."/>
            <person name="Chan C."/>
            <person name="Rhodes N."/>
            <person name="Thang M."/>
        </authorList>
    </citation>
    <scope>NUCLEOTIDE SEQUENCE</scope>
</reference>
<dbReference type="AlphaFoldDB" id="A0A9P1DJA5"/>
<dbReference type="Proteomes" id="UP001152797">
    <property type="component" value="Unassembled WGS sequence"/>
</dbReference>
<dbReference type="OrthoDB" id="420573at2759"/>